<dbReference type="GO" id="GO:0005765">
    <property type="term" value="C:lysosomal membrane"/>
    <property type="evidence" value="ECO:0007669"/>
    <property type="project" value="TreeGrafter"/>
</dbReference>
<dbReference type="InterPro" id="IPR051869">
    <property type="entry name" value="STARD3"/>
</dbReference>
<feature type="non-terminal residue" evidence="2">
    <location>
        <position position="1"/>
    </location>
</feature>
<evidence type="ECO:0000313" key="2">
    <source>
        <dbReference type="EMBL" id="CAD7247305.1"/>
    </source>
</evidence>
<dbReference type="GO" id="GO:0031902">
    <property type="term" value="C:late endosome membrane"/>
    <property type="evidence" value="ECO:0007669"/>
    <property type="project" value="TreeGrafter"/>
</dbReference>
<dbReference type="GO" id="GO:0005789">
    <property type="term" value="C:endoplasmic reticulum membrane"/>
    <property type="evidence" value="ECO:0007669"/>
    <property type="project" value="TreeGrafter"/>
</dbReference>
<sequence>MLHAQQLLAEKCGDAGERALEKFRLNLERKDWNLEKDYGEEEITIKSLFDQETKTHFLLTEALLDFDCDWAFRDLKDHTLAATADWYADIKEWKMIQRLNDDCWVVYQLTEPRLGGLFSSRDVVLLFRFGKAQDSYLTSFVSTIWPGMEPKKNLV</sequence>
<dbReference type="Proteomes" id="UP000677054">
    <property type="component" value="Unassembled WGS sequence"/>
</dbReference>
<evidence type="ECO:0000313" key="3">
    <source>
        <dbReference type="Proteomes" id="UP000677054"/>
    </source>
</evidence>
<name>A0A7R8XH78_9CRUS</name>
<dbReference type="OrthoDB" id="74575at2759"/>
<dbReference type="InterPro" id="IPR023393">
    <property type="entry name" value="START-like_dom_sf"/>
</dbReference>
<dbReference type="Pfam" id="PF01852">
    <property type="entry name" value="START"/>
    <property type="match status" value="1"/>
</dbReference>
<evidence type="ECO:0000259" key="1">
    <source>
        <dbReference type="PROSITE" id="PS50848"/>
    </source>
</evidence>
<accession>A0A7R8XH78</accession>
<organism evidence="2">
    <name type="scientific">Darwinula stevensoni</name>
    <dbReference type="NCBI Taxonomy" id="69355"/>
    <lineage>
        <taxon>Eukaryota</taxon>
        <taxon>Metazoa</taxon>
        <taxon>Ecdysozoa</taxon>
        <taxon>Arthropoda</taxon>
        <taxon>Crustacea</taxon>
        <taxon>Oligostraca</taxon>
        <taxon>Ostracoda</taxon>
        <taxon>Podocopa</taxon>
        <taxon>Podocopida</taxon>
        <taxon>Darwinulocopina</taxon>
        <taxon>Darwinuloidea</taxon>
        <taxon>Darwinulidae</taxon>
        <taxon>Darwinula</taxon>
    </lineage>
</organism>
<dbReference type="GO" id="GO:0030301">
    <property type="term" value="P:cholesterol transport"/>
    <property type="evidence" value="ECO:0007669"/>
    <property type="project" value="TreeGrafter"/>
</dbReference>
<dbReference type="PROSITE" id="PS50848">
    <property type="entry name" value="START"/>
    <property type="match status" value="1"/>
</dbReference>
<protein>
    <recommendedName>
        <fullName evidence="1">START domain-containing protein</fullName>
    </recommendedName>
</protein>
<proteinExistence type="predicted"/>
<dbReference type="EMBL" id="LR900932">
    <property type="protein sequence ID" value="CAD7247305.1"/>
    <property type="molecule type" value="Genomic_DNA"/>
</dbReference>
<dbReference type="EMBL" id="CAJPEV010001415">
    <property type="protein sequence ID" value="CAG0892501.1"/>
    <property type="molecule type" value="Genomic_DNA"/>
</dbReference>
<dbReference type="InterPro" id="IPR002913">
    <property type="entry name" value="START_lipid-bd_dom"/>
</dbReference>
<gene>
    <name evidence="2" type="ORF">DSTB1V02_LOCUS7139</name>
</gene>
<dbReference type="GO" id="GO:0015485">
    <property type="term" value="F:cholesterol binding"/>
    <property type="evidence" value="ECO:0007669"/>
    <property type="project" value="TreeGrafter"/>
</dbReference>
<dbReference type="Gene3D" id="3.30.530.20">
    <property type="match status" value="1"/>
</dbReference>
<dbReference type="PANTHER" id="PTHR46121">
    <property type="entry name" value="STEROIDOGENIC ACUTE REGULATORY PROTEIN-LIKE"/>
    <property type="match status" value="1"/>
</dbReference>
<keyword evidence="3" id="KW-1185">Reference proteome</keyword>
<reference evidence="2" key="1">
    <citation type="submission" date="2020-11" db="EMBL/GenBank/DDBJ databases">
        <authorList>
            <person name="Tran Van P."/>
        </authorList>
    </citation>
    <scope>NUCLEOTIDE SEQUENCE</scope>
</reference>
<dbReference type="SUPFAM" id="SSF55961">
    <property type="entry name" value="Bet v1-like"/>
    <property type="match status" value="1"/>
</dbReference>
<feature type="domain" description="START" evidence="1">
    <location>
        <begin position="72"/>
        <end position="155"/>
    </location>
</feature>
<dbReference type="GO" id="GO:0099044">
    <property type="term" value="P:vesicle tethering to endoplasmic reticulum"/>
    <property type="evidence" value="ECO:0007669"/>
    <property type="project" value="TreeGrafter"/>
</dbReference>
<dbReference type="PANTHER" id="PTHR46121:SF1">
    <property type="entry name" value="STARD3 N-TERMINAL-LIKE PROTEIN"/>
    <property type="match status" value="1"/>
</dbReference>
<dbReference type="AlphaFoldDB" id="A0A7R8XH78"/>
<dbReference type="GO" id="GO:0140284">
    <property type="term" value="C:endoplasmic reticulum-endosome membrane contact site"/>
    <property type="evidence" value="ECO:0007669"/>
    <property type="project" value="TreeGrafter"/>
</dbReference>